<dbReference type="SUPFAM" id="SSF53474">
    <property type="entry name" value="alpha/beta-Hydrolases"/>
    <property type="match status" value="1"/>
</dbReference>
<dbReference type="GO" id="GO:0006508">
    <property type="term" value="P:proteolysis"/>
    <property type="evidence" value="ECO:0007669"/>
    <property type="project" value="InterPro"/>
</dbReference>
<evidence type="ECO:0000256" key="1">
    <source>
        <dbReference type="ARBA" id="ARBA00008645"/>
    </source>
</evidence>
<dbReference type="EMBL" id="FXYY01000035">
    <property type="protein sequence ID" value="SMY00579.1"/>
    <property type="molecule type" value="Genomic_DNA"/>
</dbReference>
<name>A0A2H1KLT9_BRELN</name>
<keyword evidence="3" id="KW-0378">Hydrolase</keyword>
<comment type="similarity">
    <text evidence="1">Belongs to the AB hydrolase superfamily.</text>
</comment>
<dbReference type="Pfam" id="PF00326">
    <property type="entry name" value="Peptidase_S9"/>
    <property type="match status" value="1"/>
</dbReference>
<evidence type="ECO:0000313" key="3">
    <source>
        <dbReference type="EMBL" id="SMY00579.1"/>
    </source>
</evidence>
<dbReference type="AlphaFoldDB" id="A0A2H1KLT9"/>
<organism evidence="3 4">
    <name type="scientific">Brevibacterium linens ATCC 9172</name>
    <dbReference type="NCBI Taxonomy" id="1255617"/>
    <lineage>
        <taxon>Bacteria</taxon>
        <taxon>Bacillati</taxon>
        <taxon>Actinomycetota</taxon>
        <taxon>Actinomycetes</taxon>
        <taxon>Micrococcales</taxon>
        <taxon>Brevibacteriaceae</taxon>
        <taxon>Brevibacterium</taxon>
    </lineage>
</organism>
<dbReference type="PANTHER" id="PTHR22946">
    <property type="entry name" value="DIENELACTONE HYDROLASE DOMAIN-CONTAINING PROTEIN-RELATED"/>
    <property type="match status" value="1"/>
</dbReference>
<reference evidence="3 4" key="1">
    <citation type="submission" date="2017-03" db="EMBL/GenBank/DDBJ databases">
        <authorList>
            <person name="Afonso C.L."/>
            <person name="Miller P.J."/>
            <person name="Scott M.A."/>
            <person name="Spackman E."/>
            <person name="Goraichik I."/>
            <person name="Dimitrov K.M."/>
            <person name="Suarez D.L."/>
            <person name="Swayne D.E."/>
        </authorList>
    </citation>
    <scope>NUCLEOTIDE SEQUENCE [LARGE SCALE GENOMIC DNA]</scope>
    <source>
        <strain evidence="3 4">ATCC 9172</strain>
    </source>
</reference>
<dbReference type="Proteomes" id="UP000234641">
    <property type="component" value="Unassembled WGS sequence"/>
</dbReference>
<dbReference type="InterPro" id="IPR050261">
    <property type="entry name" value="FrsA_esterase"/>
</dbReference>
<evidence type="ECO:0000259" key="2">
    <source>
        <dbReference type="Pfam" id="PF00326"/>
    </source>
</evidence>
<dbReference type="InterPro" id="IPR016986">
    <property type="entry name" value="UCP031982_abhydr"/>
</dbReference>
<dbReference type="RefSeq" id="WP_101556013.1">
    <property type="nucleotide sequence ID" value="NZ_FXYY01000035.1"/>
</dbReference>
<dbReference type="InterPro" id="IPR029058">
    <property type="entry name" value="AB_hydrolase_fold"/>
</dbReference>
<accession>A0A2H1KLT9</accession>
<dbReference type="Gene3D" id="3.40.50.1820">
    <property type="entry name" value="alpha/beta hydrolase"/>
    <property type="match status" value="1"/>
</dbReference>
<protein>
    <submittedName>
        <fullName evidence="3">Alpha/beta hydrolase family protein</fullName>
    </submittedName>
</protein>
<proteinExistence type="inferred from homology"/>
<dbReference type="PIRSF" id="PIRSF031982">
    <property type="entry name" value="UCP031982_abhydr"/>
    <property type="match status" value="1"/>
</dbReference>
<evidence type="ECO:0000313" key="4">
    <source>
        <dbReference type="Proteomes" id="UP000234641"/>
    </source>
</evidence>
<sequence length="284" mass="30836">MLTETVTLSDETRQHWSDNSRARPLSVSVWRPACSDRPLPVVLLSHGTGGAVEDLSWLAEPLADAGILVAGVDHHGNSYKDVYLPEGFSFTWERARDVSLLLDYLVSRHDIDEQKIGAAGFSIGGYTVAALLGARTNPEALNAVLSGLVPAPQLPEYPNVVEQLHSRYTEDQISARISDGGKSVADERIRAGFVIAPAIGRLLDPRSLRAISAPFEIRWGGADDITPAEDNALVYLDSVPKSSGRNVGAQVGHYDFLGDRDDPYCARDVVSADAVEYFTTVFME</sequence>
<dbReference type="GO" id="GO:0008236">
    <property type="term" value="F:serine-type peptidase activity"/>
    <property type="evidence" value="ECO:0007669"/>
    <property type="project" value="InterPro"/>
</dbReference>
<dbReference type="InterPro" id="IPR001375">
    <property type="entry name" value="Peptidase_S9_cat"/>
</dbReference>
<gene>
    <name evidence="3" type="ORF">BLIN9172_03299</name>
</gene>
<feature type="domain" description="Peptidase S9 prolyl oligopeptidase catalytic" evidence="2">
    <location>
        <begin position="55"/>
        <end position="137"/>
    </location>
</feature>